<protein>
    <recommendedName>
        <fullName evidence="2">Radical S-adenosyl methionine domain-containing protein 1, mitochondrial</fullName>
    </recommendedName>
    <alternativeName>
        <fullName evidence="3">Putative heme chaperone</fullName>
    </alternativeName>
</protein>
<dbReference type="Gene3D" id="3.80.30.20">
    <property type="entry name" value="tm_1862 like domain"/>
    <property type="match status" value="1"/>
</dbReference>
<dbReference type="Proteomes" id="UP001445335">
    <property type="component" value="Unassembled WGS sequence"/>
</dbReference>
<accession>A0AAW1RCP2</accession>
<evidence type="ECO:0000313" key="6">
    <source>
        <dbReference type="EMBL" id="KAK9831539.1"/>
    </source>
</evidence>
<dbReference type="GO" id="GO:0051539">
    <property type="term" value="F:4 iron, 4 sulfur cluster binding"/>
    <property type="evidence" value="ECO:0007669"/>
    <property type="project" value="InterPro"/>
</dbReference>
<gene>
    <name evidence="6" type="ORF">WJX81_007299</name>
</gene>
<dbReference type="AlphaFoldDB" id="A0AAW1RCP2"/>
<evidence type="ECO:0000259" key="5">
    <source>
        <dbReference type="PROSITE" id="PS51918"/>
    </source>
</evidence>
<reference evidence="6 7" key="1">
    <citation type="journal article" date="2024" name="Nat. Commun.">
        <title>Phylogenomics reveals the evolutionary origins of lichenization in chlorophyte algae.</title>
        <authorList>
            <person name="Puginier C."/>
            <person name="Libourel C."/>
            <person name="Otte J."/>
            <person name="Skaloud P."/>
            <person name="Haon M."/>
            <person name="Grisel S."/>
            <person name="Petersen M."/>
            <person name="Berrin J.G."/>
            <person name="Delaux P.M."/>
            <person name="Dal Grande F."/>
            <person name="Keller J."/>
        </authorList>
    </citation>
    <scope>NUCLEOTIDE SEQUENCE [LARGE SCALE GENOMIC DNA]</scope>
    <source>
        <strain evidence="6 7">SAG 245.80</strain>
    </source>
</reference>
<dbReference type="SUPFAM" id="SSF102114">
    <property type="entry name" value="Radical SAM enzymes"/>
    <property type="match status" value="1"/>
</dbReference>
<dbReference type="InterPro" id="IPR010723">
    <property type="entry name" value="HemN_C"/>
</dbReference>
<keyword evidence="7" id="KW-1185">Reference proteome</keyword>
<evidence type="ECO:0000313" key="7">
    <source>
        <dbReference type="Proteomes" id="UP001445335"/>
    </source>
</evidence>
<dbReference type="SFLD" id="SFLDS00029">
    <property type="entry name" value="Radical_SAM"/>
    <property type="match status" value="1"/>
</dbReference>
<dbReference type="PROSITE" id="PS51918">
    <property type="entry name" value="RADICAL_SAM"/>
    <property type="match status" value="1"/>
</dbReference>
<evidence type="ECO:0000256" key="1">
    <source>
        <dbReference type="ARBA" id="ARBA00006100"/>
    </source>
</evidence>
<dbReference type="EMBL" id="JALJOU010000045">
    <property type="protein sequence ID" value="KAK9831539.1"/>
    <property type="molecule type" value="Genomic_DNA"/>
</dbReference>
<comment type="function">
    <text evidence="4">May be a heme chaperone, appears to bind heme. Homologous bacterial proteins do not have oxygen-independent coproporphyrinogen-III oxidase activity. Binds 1 [4Fe-4S] cluster. The cluster is coordinated with 3 cysteines and an exchangeable S-adenosyl-L-methionine.</text>
</comment>
<dbReference type="InterPro" id="IPR023404">
    <property type="entry name" value="rSAM_horseshoe"/>
</dbReference>
<dbReference type="InterPro" id="IPR058240">
    <property type="entry name" value="rSAM_sf"/>
</dbReference>
<dbReference type="InterPro" id="IPR004559">
    <property type="entry name" value="HemW-like"/>
</dbReference>
<comment type="similarity">
    <text evidence="1">Belongs to the anaerobic coproporphyrinogen-III oxidase family. HemW subfamily.</text>
</comment>
<dbReference type="InterPro" id="IPR007197">
    <property type="entry name" value="rSAM"/>
</dbReference>
<evidence type="ECO:0000256" key="4">
    <source>
        <dbReference type="ARBA" id="ARBA00045130"/>
    </source>
</evidence>
<proteinExistence type="inferred from homology"/>
<dbReference type="GO" id="GO:0006779">
    <property type="term" value="P:porphyrin-containing compound biosynthetic process"/>
    <property type="evidence" value="ECO:0007669"/>
    <property type="project" value="InterPro"/>
</dbReference>
<dbReference type="GO" id="GO:0004109">
    <property type="term" value="F:coproporphyrinogen oxidase activity"/>
    <property type="evidence" value="ECO:0007669"/>
    <property type="project" value="InterPro"/>
</dbReference>
<feature type="domain" description="Radical SAM core" evidence="5">
    <location>
        <begin position="11"/>
        <end position="254"/>
    </location>
</feature>
<dbReference type="SFLD" id="SFLDF00562">
    <property type="entry name" value="HemN-like__clustered_with_heat"/>
    <property type="match status" value="1"/>
</dbReference>
<dbReference type="GO" id="GO:0005737">
    <property type="term" value="C:cytoplasm"/>
    <property type="evidence" value="ECO:0007669"/>
    <property type="project" value="InterPro"/>
</dbReference>
<dbReference type="SFLD" id="SFLDG01065">
    <property type="entry name" value="anaerobic_coproporphyrinogen-I"/>
    <property type="match status" value="1"/>
</dbReference>
<dbReference type="Pfam" id="PF04055">
    <property type="entry name" value="Radical_SAM"/>
    <property type="match status" value="1"/>
</dbReference>
<evidence type="ECO:0000256" key="3">
    <source>
        <dbReference type="ARBA" id="ARBA00033094"/>
    </source>
</evidence>
<dbReference type="InterPro" id="IPR006638">
    <property type="entry name" value="Elp3/MiaA/NifB-like_rSAM"/>
</dbReference>
<name>A0AAW1RCP2_9CHLO</name>
<dbReference type="PANTHER" id="PTHR13932">
    <property type="entry name" value="COPROPORPHYRINIGEN III OXIDASE"/>
    <property type="match status" value="1"/>
</dbReference>
<dbReference type="NCBIfam" id="TIGR00539">
    <property type="entry name" value="hemN_rel"/>
    <property type="match status" value="1"/>
</dbReference>
<organism evidence="6 7">
    <name type="scientific">Elliptochloris bilobata</name>
    <dbReference type="NCBI Taxonomy" id="381761"/>
    <lineage>
        <taxon>Eukaryota</taxon>
        <taxon>Viridiplantae</taxon>
        <taxon>Chlorophyta</taxon>
        <taxon>core chlorophytes</taxon>
        <taxon>Trebouxiophyceae</taxon>
        <taxon>Trebouxiophyceae incertae sedis</taxon>
        <taxon>Elliptochloris clade</taxon>
        <taxon>Elliptochloris</taxon>
    </lineage>
</organism>
<comment type="caution">
    <text evidence="6">The sequence shown here is derived from an EMBL/GenBank/DDBJ whole genome shotgun (WGS) entry which is preliminary data.</text>
</comment>
<dbReference type="Pfam" id="PF06969">
    <property type="entry name" value="HemN_C"/>
    <property type="match status" value="1"/>
</dbReference>
<evidence type="ECO:0000256" key="2">
    <source>
        <dbReference type="ARBA" id="ARBA00014678"/>
    </source>
</evidence>
<dbReference type="SMART" id="SM00729">
    <property type="entry name" value="Elp3"/>
    <property type="match status" value="1"/>
</dbReference>
<sequence length="394" mass="41428">MQCSVAACVGTDLEVPTSAYVHLPFCKRKCFYCDFPVVATGSQLHSAPVQDALQAYVALLCREIAATQPVGGAPLRTVFFGGGTPSLIPPPQLARVLDALAARFGIAAGAEVSMEADPGTFDALRLREYMALGVNRFSIGVQAFQQELLEVCGRSHSLADVHAALTAVRDAAPAAWSLDLMAGLPGLGAAAWEASLVQALAAKPDHISVYDLQVEEGTPFARWYQPGAAPLPGEGAAADQLRAASAVLRAAGYEHYELSSYALPGKRCQHNQVYWAASQPYHAFGLGAASLLGARRFARPRAMRAYRAWVEAFVAAGSGVPGGDQPPDSAHEQLLDYVMLRLRLSDGLDLAHMAARFGAAPAAAAAAALAPHVVTGLAEVAAGRSALWGFRGRR</sequence>
<dbReference type="PANTHER" id="PTHR13932:SF5">
    <property type="entry name" value="RADICAL S-ADENOSYL METHIONINE DOMAIN-CONTAINING PROTEIN 1, MITOCHONDRIAL"/>
    <property type="match status" value="1"/>
</dbReference>
<dbReference type="InterPro" id="IPR034505">
    <property type="entry name" value="Coproporphyrinogen-III_oxidase"/>
</dbReference>